<evidence type="ECO:0000256" key="1">
    <source>
        <dbReference type="ARBA" id="ARBA00005206"/>
    </source>
</evidence>
<evidence type="ECO:0000256" key="7">
    <source>
        <dbReference type="ARBA" id="ARBA00072341"/>
    </source>
</evidence>
<comment type="pathway">
    <text evidence="1 8">Amino-acid degradation; L-alanine degradation via dehydrogenase pathway; NH(3) and pyruvate from L-alanine: step 1/1.</text>
</comment>
<reference evidence="14 15" key="1">
    <citation type="submission" date="2020-08" db="EMBL/GenBank/DDBJ databases">
        <title>Sequencing the genomes of 1000 actinobacteria strains.</title>
        <authorList>
            <person name="Klenk H.-P."/>
        </authorList>
    </citation>
    <scope>NUCLEOTIDE SEQUENCE [LARGE SCALE GENOMIC DNA]</scope>
    <source>
        <strain evidence="14 15">DSM 20419</strain>
    </source>
</reference>
<feature type="domain" description="Alanine dehydrogenase/pyridine nucleotide transhydrogenase NAD(H)-binding" evidence="12">
    <location>
        <begin position="165"/>
        <end position="313"/>
    </location>
</feature>
<evidence type="ECO:0000256" key="3">
    <source>
        <dbReference type="ARBA" id="ARBA00012897"/>
    </source>
</evidence>
<dbReference type="CDD" id="cd05305">
    <property type="entry name" value="L-AlaDH"/>
    <property type="match status" value="1"/>
</dbReference>
<dbReference type="InterPro" id="IPR008142">
    <property type="entry name" value="AlaDH/PNT_CS1"/>
</dbReference>
<evidence type="ECO:0000259" key="13">
    <source>
        <dbReference type="SMART" id="SM01003"/>
    </source>
</evidence>
<feature type="binding site" evidence="10">
    <location>
        <position position="91"/>
    </location>
    <ligand>
        <name>substrate</name>
    </ligand>
</feature>
<keyword evidence="11" id="KW-0547">Nucleotide-binding</keyword>
<feature type="binding site" evidence="11">
    <location>
        <begin position="314"/>
        <end position="317"/>
    </location>
    <ligand>
        <name>NAD(+)</name>
        <dbReference type="ChEBI" id="CHEBI:57540"/>
    </ligand>
</feature>
<dbReference type="GO" id="GO:0042853">
    <property type="term" value="P:L-alanine catabolic process"/>
    <property type="evidence" value="ECO:0007669"/>
    <property type="project" value="UniProtKB-UniPathway"/>
</dbReference>
<feature type="binding site" evidence="11">
    <location>
        <position position="214"/>
    </location>
    <ligand>
        <name>NAD(+)</name>
        <dbReference type="ChEBI" id="CHEBI:57540"/>
    </ligand>
</feature>
<dbReference type="InterPro" id="IPR008143">
    <property type="entry name" value="Ala_DH/PNT_CS2"/>
</dbReference>
<organism evidence="14 15">
    <name type="scientific">Pseudoclavibacter helvolus</name>
    <dbReference type="NCBI Taxonomy" id="255205"/>
    <lineage>
        <taxon>Bacteria</taxon>
        <taxon>Bacillati</taxon>
        <taxon>Actinomycetota</taxon>
        <taxon>Actinomycetes</taxon>
        <taxon>Micrococcales</taxon>
        <taxon>Microbacteriaceae</taxon>
        <taxon>Pseudoclavibacter</taxon>
    </lineage>
</organism>
<feature type="binding site" evidence="11">
    <location>
        <position position="219"/>
    </location>
    <ligand>
        <name>NAD(+)</name>
        <dbReference type="ChEBI" id="CHEBI:57540"/>
    </ligand>
</feature>
<evidence type="ECO:0000256" key="8">
    <source>
        <dbReference type="PIRNR" id="PIRNR000183"/>
    </source>
</evidence>
<dbReference type="InterPro" id="IPR007886">
    <property type="entry name" value="AlaDH/PNT_N"/>
</dbReference>
<accession>A0A7W4YH23</accession>
<dbReference type="FunFam" id="3.40.50.720:FF:000049">
    <property type="entry name" value="Alanine dehydrogenase"/>
    <property type="match status" value="1"/>
</dbReference>
<proteinExistence type="inferred from homology"/>
<feature type="binding site" evidence="11">
    <location>
        <begin position="283"/>
        <end position="286"/>
    </location>
    <ligand>
        <name>NAD(+)</name>
        <dbReference type="ChEBI" id="CHEBI:57540"/>
    </ligand>
</feature>
<dbReference type="SUPFAM" id="SSF51735">
    <property type="entry name" value="NAD(P)-binding Rossmann-fold domains"/>
    <property type="match status" value="1"/>
</dbReference>
<dbReference type="InterPro" id="IPR007698">
    <property type="entry name" value="AlaDH/PNT_NAD(H)-bd"/>
</dbReference>
<keyword evidence="15" id="KW-1185">Reference proteome</keyword>
<evidence type="ECO:0000313" key="15">
    <source>
        <dbReference type="Proteomes" id="UP000545286"/>
    </source>
</evidence>
<feature type="domain" description="Alanine dehydrogenase/pyridine nucleotide transhydrogenase N-terminal" evidence="13">
    <location>
        <begin position="20"/>
        <end position="153"/>
    </location>
</feature>
<sequence length="389" mass="40809">MISEEPNRTSTNNEVIMRIGIPAEIKNNENRVAITPAGVHELVRHGHDVFIEAGAGLGSGNTDDDYATAGASILATADEVWARAELLLKVKEPIASEYRHMRPDLVLFTYLHLAADRAQTEALANAGTTAIAYETVQLPNRSLPLLTPMSEVAGRLATQVGAYHLMKAAGGRGMLLGGVPGTPKAKVVVIGGGVAGEHAAANAVGMGADVTIIDLNIPRLRELEVQFQGKIQTRASSAYEIAAQLAEADLVVGSVLIPGAAAPKLVTDEMVAGMKKGSVLVDIAIDQGGCFEGSHPTTHDDPTFPVHNSIYYCVANMPGAVPETSTRALTNATLPYVTAIADKGWKLAMQENPALALGLNVHGGHITNRGVATALGLEYRPVEEVLAAE</sequence>
<dbReference type="SMART" id="SM01003">
    <property type="entry name" value="AlaDh_PNT_N"/>
    <property type="match status" value="1"/>
</dbReference>
<dbReference type="GO" id="GO:0000286">
    <property type="term" value="F:alanine dehydrogenase activity"/>
    <property type="evidence" value="ECO:0007669"/>
    <property type="project" value="UniProtKB-UniRule"/>
</dbReference>
<dbReference type="GO" id="GO:0005886">
    <property type="term" value="C:plasma membrane"/>
    <property type="evidence" value="ECO:0007669"/>
    <property type="project" value="TreeGrafter"/>
</dbReference>
<evidence type="ECO:0000313" key="14">
    <source>
        <dbReference type="EMBL" id="MBB2959343.1"/>
    </source>
</evidence>
<keyword evidence="4 8" id="KW-0560">Oxidoreductase</keyword>
<dbReference type="Proteomes" id="UP000545286">
    <property type="component" value="Unassembled WGS sequence"/>
</dbReference>
<evidence type="ECO:0000256" key="9">
    <source>
        <dbReference type="PIRSR" id="PIRSR000183-1"/>
    </source>
</evidence>
<dbReference type="InterPro" id="IPR008141">
    <property type="entry name" value="Ala_DH"/>
</dbReference>
<dbReference type="EMBL" id="JACHWJ010000006">
    <property type="protein sequence ID" value="MBB2959343.1"/>
    <property type="molecule type" value="Genomic_DNA"/>
</dbReference>
<dbReference type="Pfam" id="PF01262">
    <property type="entry name" value="AlaDh_PNT_C"/>
    <property type="match status" value="1"/>
</dbReference>
<dbReference type="InterPro" id="IPR036291">
    <property type="entry name" value="NAD(P)-bd_dom_sf"/>
</dbReference>
<dbReference type="SMART" id="SM01002">
    <property type="entry name" value="AlaDh_PNT_C"/>
    <property type="match status" value="1"/>
</dbReference>
<feature type="binding site" evidence="11">
    <location>
        <begin position="255"/>
        <end position="256"/>
    </location>
    <ligand>
        <name>NAD(+)</name>
        <dbReference type="ChEBI" id="CHEBI:57540"/>
    </ligand>
</feature>
<dbReference type="PANTHER" id="PTHR42795">
    <property type="entry name" value="ALANINE DEHYDROGENASE"/>
    <property type="match status" value="1"/>
</dbReference>
<evidence type="ECO:0000256" key="2">
    <source>
        <dbReference type="ARBA" id="ARBA00005689"/>
    </source>
</evidence>
<dbReference type="AlphaFoldDB" id="A0A7W4YH23"/>
<dbReference type="PROSITE" id="PS00837">
    <property type="entry name" value="ALADH_PNT_2"/>
    <property type="match status" value="1"/>
</dbReference>
<evidence type="ECO:0000256" key="4">
    <source>
        <dbReference type="ARBA" id="ARBA00023002"/>
    </source>
</evidence>
<feature type="binding site" evidence="10">
    <location>
        <position position="31"/>
    </location>
    <ligand>
        <name>substrate</name>
    </ligand>
</feature>
<dbReference type="Gene3D" id="3.40.50.720">
    <property type="entry name" value="NAD(P)-binding Rossmann-like Domain"/>
    <property type="match status" value="2"/>
</dbReference>
<gene>
    <name evidence="14" type="ORF">FHX72_003508</name>
</gene>
<feature type="binding site" evidence="11">
    <location>
        <position position="236"/>
    </location>
    <ligand>
        <name>NAD(+)</name>
        <dbReference type="ChEBI" id="CHEBI:57540"/>
    </ligand>
</feature>
<dbReference type="PANTHER" id="PTHR42795:SF1">
    <property type="entry name" value="ALANINE DEHYDROGENASE"/>
    <property type="match status" value="1"/>
</dbReference>
<feature type="active site" description="Proton donor/acceptor" evidence="9">
    <location>
        <position position="286"/>
    </location>
</feature>
<comment type="caution">
    <text evidence="14">The sequence shown here is derived from an EMBL/GenBank/DDBJ whole genome shotgun (WGS) entry which is preliminary data.</text>
</comment>
<comment type="similarity">
    <text evidence="2 8">Belongs to the AlaDH/PNT family.</text>
</comment>
<dbReference type="EC" id="1.4.1.1" evidence="3 8"/>
<dbReference type="PROSITE" id="PS00836">
    <property type="entry name" value="ALADH_PNT_1"/>
    <property type="match status" value="1"/>
</dbReference>
<evidence type="ECO:0000256" key="6">
    <source>
        <dbReference type="ARBA" id="ARBA00065528"/>
    </source>
</evidence>
<dbReference type="PIRSF" id="PIRSF000183">
    <property type="entry name" value="Alanine_dh"/>
    <property type="match status" value="1"/>
</dbReference>
<dbReference type="Pfam" id="PF05222">
    <property type="entry name" value="AlaDh_PNT_N"/>
    <property type="match status" value="1"/>
</dbReference>
<protein>
    <recommendedName>
        <fullName evidence="7 8">Alanine dehydrogenase</fullName>
        <ecNumber evidence="3 8">1.4.1.1</ecNumber>
    </recommendedName>
</protein>
<comment type="function">
    <text evidence="8">Catalyzes the reversible reductive amination of pyruvate to L-alanine.</text>
</comment>
<evidence type="ECO:0000256" key="5">
    <source>
        <dbReference type="ARBA" id="ARBA00023027"/>
    </source>
</evidence>
<comment type="catalytic activity">
    <reaction evidence="8">
        <text>L-alanine + NAD(+) + H2O = pyruvate + NH4(+) + NADH + H(+)</text>
        <dbReference type="Rhea" id="RHEA:18405"/>
        <dbReference type="ChEBI" id="CHEBI:15361"/>
        <dbReference type="ChEBI" id="CHEBI:15377"/>
        <dbReference type="ChEBI" id="CHEBI:15378"/>
        <dbReference type="ChEBI" id="CHEBI:28938"/>
        <dbReference type="ChEBI" id="CHEBI:57540"/>
        <dbReference type="ChEBI" id="CHEBI:57945"/>
        <dbReference type="ChEBI" id="CHEBI:57972"/>
        <dbReference type="EC" id="1.4.1.1"/>
    </reaction>
</comment>
<keyword evidence="5 8" id="KW-0520">NAD</keyword>
<name>A0A7W4YH23_9MICO</name>
<dbReference type="NCBIfam" id="TIGR00518">
    <property type="entry name" value="alaDH"/>
    <property type="match status" value="1"/>
</dbReference>
<feature type="active site" description="Proton donor/acceptor" evidence="9">
    <location>
        <position position="112"/>
    </location>
</feature>
<comment type="subunit">
    <text evidence="6">Homohexamer. Trimer of dimers.</text>
</comment>
<evidence type="ECO:0000259" key="12">
    <source>
        <dbReference type="SMART" id="SM01002"/>
    </source>
</evidence>
<evidence type="ECO:0000256" key="10">
    <source>
        <dbReference type="PIRSR" id="PIRSR000183-2"/>
    </source>
</evidence>
<evidence type="ECO:0000256" key="11">
    <source>
        <dbReference type="PIRSR" id="PIRSR000183-3"/>
    </source>
</evidence>
<dbReference type="UniPathway" id="UPA00527">
    <property type="reaction ID" value="UER00585"/>
</dbReference>
<feature type="binding site" evidence="11">
    <location>
        <position position="150"/>
    </location>
    <ligand>
        <name>NAD(+)</name>
        <dbReference type="ChEBI" id="CHEBI:57540"/>
    </ligand>
</feature>
<dbReference type="SUPFAM" id="SSF52283">
    <property type="entry name" value="Formate/glycerate dehydrogenase catalytic domain-like"/>
    <property type="match status" value="1"/>
</dbReference>
<dbReference type="GO" id="GO:0000166">
    <property type="term" value="F:nucleotide binding"/>
    <property type="evidence" value="ECO:0007669"/>
    <property type="project" value="UniProtKB-KW"/>
</dbReference>